<evidence type="ECO:0000256" key="1">
    <source>
        <dbReference type="ARBA" id="ARBA00007461"/>
    </source>
</evidence>
<organism evidence="3 4">
    <name type="scientific">Plutella xylostella</name>
    <name type="common">Diamondback moth</name>
    <name type="synonym">Plutella maculipennis</name>
    <dbReference type="NCBI Taxonomy" id="51655"/>
    <lineage>
        <taxon>Eukaryota</taxon>
        <taxon>Metazoa</taxon>
        <taxon>Ecdysozoa</taxon>
        <taxon>Arthropoda</taxon>
        <taxon>Hexapoda</taxon>
        <taxon>Insecta</taxon>
        <taxon>Pterygota</taxon>
        <taxon>Neoptera</taxon>
        <taxon>Endopterygota</taxon>
        <taxon>Lepidoptera</taxon>
        <taxon>Glossata</taxon>
        <taxon>Ditrysia</taxon>
        <taxon>Yponomeutoidea</taxon>
        <taxon>Plutellidae</taxon>
        <taxon>Plutella</taxon>
    </lineage>
</organism>
<feature type="domain" description="MPN" evidence="2">
    <location>
        <begin position="5"/>
        <end position="143"/>
    </location>
</feature>
<dbReference type="PANTHER" id="PTHR12941:SF10">
    <property type="entry name" value="ER MEMBRANE PROTEIN COMPLEX SUBUNIT 8_9 HOMOLOG"/>
    <property type="match status" value="1"/>
</dbReference>
<dbReference type="InterPro" id="IPR005366">
    <property type="entry name" value="EMC8/9"/>
</dbReference>
<comment type="caution">
    <text evidence="3">The sequence shown here is derived from an EMBL/GenBank/DDBJ whole genome shotgun (WGS) entry which is preliminary data.</text>
</comment>
<reference evidence="3 4" key="1">
    <citation type="submission" date="2021-06" db="EMBL/GenBank/DDBJ databases">
        <title>A haploid diamondback moth (Plutella xylostella L.) genome assembly resolves 31 chromosomes and identifies a diamide resistance mutation.</title>
        <authorList>
            <person name="Ward C.M."/>
            <person name="Perry K.D."/>
            <person name="Baker G."/>
            <person name="Powis K."/>
            <person name="Heckel D.G."/>
            <person name="Baxter S.W."/>
        </authorList>
    </citation>
    <scope>NUCLEOTIDE SEQUENCE [LARGE SCALE GENOMIC DNA]</scope>
    <source>
        <strain evidence="3 4">LV</strain>
        <tissue evidence="3">Single pupa</tissue>
    </source>
</reference>
<gene>
    <name evidence="3" type="ORF">JYU34_020954</name>
</gene>
<dbReference type="PANTHER" id="PTHR12941">
    <property type="entry name" value="ER MEMBRANE PROTEIN COMPLEX"/>
    <property type="match status" value="1"/>
</dbReference>
<proteinExistence type="inferred from homology"/>
<protein>
    <recommendedName>
        <fullName evidence="2">MPN domain-containing protein</fullName>
    </recommendedName>
</protein>
<accession>A0ABQ7PSB1</accession>
<evidence type="ECO:0000259" key="2">
    <source>
        <dbReference type="PROSITE" id="PS50249"/>
    </source>
</evidence>
<sequence>MSDTVTIETKAFAKLVLHAAKYPHCAVNGVLIADASKIKDGNRNLDLEVVDAIPLFHHSHYVTPMAEVALTQIDNMVQAENQVVVGYYAACENFNDNSIEDCPGQKIAEKIAEMFPGAIFIVIDNKKLVQQLDSAPVKLHKWNDGKWKPKPANSIDFQTPYALETVSHLLQRGVQKDLVDFDNYLDDLTMDWTNLGIEKLVASLNASNSVDFMDKNF</sequence>
<name>A0ABQ7PSB1_PLUXY</name>
<evidence type="ECO:0000313" key="3">
    <source>
        <dbReference type="EMBL" id="KAG7295871.1"/>
    </source>
</evidence>
<dbReference type="Pfam" id="PF03665">
    <property type="entry name" value="UPF0172"/>
    <property type="match status" value="1"/>
</dbReference>
<dbReference type="EMBL" id="JAHIBW010000029">
    <property type="protein sequence ID" value="KAG7295871.1"/>
    <property type="molecule type" value="Genomic_DNA"/>
</dbReference>
<keyword evidence="4" id="KW-1185">Reference proteome</keyword>
<dbReference type="InterPro" id="IPR037518">
    <property type="entry name" value="MPN"/>
</dbReference>
<dbReference type="CDD" id="cd08060">
    <property type="entry name" value="MPN_UPF0172"/>
    <property type="match status" value="1"/>
</dbReference>
<dbReference type="PROSITE" id="PS50249">
    <property type="entry name" value="MPN"/>
    <property type="match status" value="1"/>
</dbReference>
<dbReference type="Proteomes" id="UP000823941">
    <property type="component" value="Chromosome 29"/>
</dbReference>
<evidence type="ECO:0000313" key="4">
    <source>
        <dbReference type="Proteomes" id="UP000823941"/>
    </source>
</evidence>
<comment type="similarity">
    <text evidence="1">Belongs to the EMC8/EMC9 family.</text>
</comment>